<evidence type="ECO:0000313" key="2">
    <source>
        <dbReference type="EMBL" id="MED4403708.1"/>
    </source>
</evidence>
<accession>A0ABU6P3V4</accession>
<reference evidence="2 3" key="1">
    <citation type="submission" date="2023-03" db="EMBL/GenBank/DDBJ databases">
        <title>Bacillus Genome Sequencing.</title>
        <authorList>
            <person name="Dunlap C."/>
        </authorList>
    </citation>
    <scope>NUCLEOTIDE SEQUENCE [LARGE SCALE GENOMIC DNA]</scope>
    <source>
        <strain evidence="2 3">NRS-1717</strain>
    </source>
</reference>
<dbReference type="EMBL" id="JARTFS010000018">
    <property type="protein sequence ID" value="MED4403708.1"/>
    <property type="molecule type" value="Genomic_DNA"/>
</dbReference>
<organism evidence="2 3">
    <name type="scientific">Metabacillus fastidiosus</name>
    <dbReference type="NCBI Taxonomy" id="1458"/>
    <lineage>
        <taxon>Bacteria</taxon>
        <taxon>Bacillati</taxon>
        <taxon>Bacillota</taxon>
        <taxon>Bacilli</taxon>
        <taxon>Bacillales</taxon>
        <taxon>Bacillaceae</taxon>
        <taxon>Metabacillus</taxon>
    </lineage>
</organism>
<name>A0ABU6P3V4_9BACI</name>
<evidence type="ECO:0000256" key="1">
    <source>
        <dbReference type="SAM" id="Phobius"/>
    </source>
</evidence>
<keyword evidence="1" id="KW-0472">Membrane</keyword>
<sequence>MQLFYFGFLLFVIVLIISVFLRSNKKRKSQLDRMEDKLDELLEQLKKYDH</sequence>
<feature type="transmembrane region" description="Helical" evidence="1">
    <location>
        <begin position="6"/>
        <end position="24"/>
    </location>
</feature>
<dbReference type="RefSeq" id="WP_235842954.1">
    <property type="nucleotide sequence ID" value="NZ_JARSOS010000051.1"/>
</dbReference>
<keyword evidence="3" id="KW-1185">Reference proteome</keyword>
<evidence type="ECO:0000313" key="3">
    <source>
        <dbReference type="Proteomes" id="UP001342826"/>
    </source>
</evidence>
<keyword evidence="1" id="KW-0812">Transmembrane</keyword>
<dbReference type="Proteomes" id="UP001342826">
    <property type="component" value="Unassembled WGS sequence"/>
</dbReference>
<gene>
    <name evidence="2" type="ORF">P9271_20570</name>
</gene>
<dbReference type="GeneID" id="301143364"/>
<protein>
    <submittedName>
        <fullName evidence="2">DUF4083 domain-containing protein</fullName>
    </submittedName>
</protein>
<proteinExistence type="predicted"/>
<keyword evidence="1" id="KW-1133">Transmembrane helix</keyword>
<comment type="caution">
    <text evidence="2">The sequence shown here is derived from an EMBL/GenBank/DDBJ whole genome shotgun (WGS) entry which is preliminary data.</text>
</comment>